<dbReference type="InterPro" id="IPR026433">
    <property type="entry name" value="MarR_EPS"/>
</dbReference>
<dbReference type="Gene3D" id="1.10.10.10">
    <property type="entry name" value="Winged helix-like DNA-binding domain superfamily/Winged helix DNA-binding domain"/>
    <property type="match status" value="1"/>
</dbReference>
<dbReference type="STRING" id="565045.NOR51B_202"/>
<dbReference type="RefSeq" id="WP_009019013.1">
    <property type="nucleotide sequence ID" value="NZ_DS999411.1"/>
</dbReference>
<keyword evidence="2" id="KW-1185">Reference proteome</keyword>
<dbReference type="eggNOG" id="COG1846">
    <property type="taxonomic scope" value="Bacteria"/>
</dbReference>
<organism evidence="1 2">
    <name type="scientific">Luminiphilus syltensis NOR5-1B</name>
    <dbReference type="NCBI Taxonomy" id="565045"/>
    <lineage>
        <taxon>Bacteria</taxon>
        <taxon>Pseudomonadati</taxon>
        <taxon>Pseudomonadota</taxon>
        <taxon>Gammaproteobacteria</taxon>
        <taxon>Cellvibrionales</taxon>
        <taxon>Halieaceae</taxon>
        <taxon>Luminiphilus</taxon>
    </lineage>
</organism>
<evidence type="ECO:0000313" key="1">
    <source>
        <dbReference type="EMBL" id="EED34265.1"/>
    </source>
</evidence>
<gene>
    <name evidence="1" type="ORF">NOR51B_202</name>
</gene>
<dbReference type="OrthoDB" id="8537236at2"/>
<dbReference type="Proteomes" id="UP000004699">
    <property type="component" value="Unassembled WGS sequence"/>
</dbReference>
<evidence type="ECO:0000313" key="2">
    <source>
        <dbReference type="Proteomes" id="UP000004699"/>
    </source>
</evidence>
<dbReference type="HOGENOM" id="CLU_147409_1_0_6"/>
<reference evidence="2" key="1">
    <citation type="journal article" date="2013" name="BMC Microbiol.">
        <title>Taxonomy and evolution of bacteriochlorophyll a-containing members of the OM60/NOR5 clade of marine gammaproteobacteria: description of Luminiphilus syltensis gen. nov., sp. nov., reclassification of Haliea rubra as Pseudohaliea rubra gen. nov., comb. nov., and emendation of Chromatocurvus halotolerans.</title>
        <authorList>
            <person name="Spring S."/>
            <person name="Riedel T."/>
            <person name="Sproer C."/>
            <person name="Yan S."/>
            <person name="Harder J."/>
            <person name="Fuchs B.M."/>
        </authorList>
    </citation>
    <scope>NUCLEOTIDE SEQUENCE [LARGE SCALE GENOMIC DNA]</scope>
    <source>
        <strain evidence="2">NOR51-B</strain>
    </source>
</reference>
<accession>B8KUY0</accession>
<dbReference type="NCBIfam" id="TIGR04176">
    <property type="entry name" value="MarR_EPS"/>
    <property type="match status" value="1"/>
</dbReference>
<dbReference type="AlphaFoldDB" id="B8KUY0"/>
<proteinExistence type="predicted"/>
<dbReference type="InterPro" id="IPR036390">
    <property type="entry name" value="WH_DNA-bd_sf"/>
</dbReference>
<sequence>MSDERHLNALRLLEEKPEMTQRELAAALGVSVGAANYCLKALVEKGWVKLENFQRSKTKARYLYVLTPSGLAGKARLTTAFLKRKLQEHERLSAEIRLLQEEAQRSNL</sequence>
<name>B8KUY0_9GAMM</name>
<protein>
    <submittedName>
        <fullName evidence="1">Transcriptional regulator, MarR family</fullName>
    </submittedName>
</protein>
<dbReference type="InterPro" id="IPR036388">
    <property type="entry name" value="WH-like_DNA-bd_sf"/>
</dbReference>
<dbReference type="SUPFAM" id="SSF46785">
    <property type="entry name" value="Winged helix' DNA-binding domain"/>
    <property type="match status" value="1"/>
</dbReference>
<dbReference type="Pfam" id="PF13412">
    <property type="entry name" value="HTH_24"/>
    <property type="match status" value="1"/>
</dbReference>
<dbReference type="EMBL" id="DS999411">
    <property type="protein sequence ID" value="EED34265.1"/>
    <property type="molecule type" value="Genomic_DNA"/>
</dbReference>